<sequence>MQHFPRLLNVVELWVEKDVLFLPIHDLANELAKEVGKDILGLTDTLLVSYILSGCESVSYPLQWGEKRTVKVAIQYAGKQAALSNFIRYESGASAHDQ</sequence>
<keyword evidence="2" id="KW-1185">Reference proteome</keyword>
<dbReference type="AlphaFoldDB" id="A0AAN9A077"/>
<name>A0AAN9A077_HALRR</name>
<evidence type="ECO:0000313" key="1">
    <source>
        <dbReference type="EMBL" id="KAK7070238.1"/>
    </source>
</evidence>
<organism evidence="1 2">
    <name type="scientific">Halocaridina rubra</name>
    <name type="common">Hawaiian red shrimp</name>
    <dbReference type="NCBI Taxonomy" id="373956"/>
    <lineage>
        <taxon>Eukaryota</taxon>
        <taxon>Metazoa</taxon>
        <taxon>Ecdysozoa</taxon>
        <taxon>Arthropoda</taxon>
        <taxon>Crustacea</taxon>
        <taxon>Multicrustacea</taxon>
        <taxon>Malacostraca</taxon>
        <taxon>Eumalacostraca</taxon>
        <taxon>Eucarida</taxon>
        <taxon>Decapoda</taxon>
        <taxon>Pleocyemata</taxon>
        <taxon>Caridea</taxon>
        <taxon>Atyoidea</taxon>
        <taxon>Atyidae</taxon>
        <taxon>Halocaridina</taxon>
    </lineage>
</organism>
<reference evidence="1 2" key="1">
    <citation type="submission" date="2023-11" db="EMBL/GenBank/DDBJ databases">
        <title>Halocaridina rubra genome assembly.</title>
        <authorList>
            <person name="Smith C."/>
        </authorList>
    </citation>
    <scope>NUCLEOTIDE SEQUENCE [LARGE SCALE GENOMIC DNA]</scope>
    <source>
        <strain evidence="1">EP-1</strain>
        <tissue evidence="1">Whole</tissue>
    </source>
</reference>
<feature type="non-terminal residue" evidence="1">
    <location>
        <position position="98"/>
    </location>
</feature>
<gene>
    <name evidence="1" type="ORF">SK128_024991</name>
</gene>
<comment type="caution">
    <text evidence="1">The sequence shown here is derived from an EMBL/GenBank/DDBJ whole genome shotgun (WGS) entry which is preliminary data.</text>
</comment>
<proteinExistence type="predicted"/>
<dbReference type="EMBL" id="JAXCGZ010015462">
    <property type="protein sequence ID" value="KAK7070238.1"/>
    <property type="molecule type" value="Genomic_DNA"/>
</dbReference>
<dbReference type="Proteomes" id="UP001381693">
    <property type="component" value="Unassembled WGS sequence"/>
</dbReference>
<protein>
    <submittedName>
        <fullName evidence="1">Uncharacterized protein</fullName>
    </submittedName>
</protein>
<evidence type="ECO:0000313" key="2">
    <source>
        <dbReference type="Proteomes" id="UP001381693"/>
    </source>
</evidence>
<accession>A0AAN9A077</accession>